<comment type="caution">
    <text evidence="5">The sequence shown here is derived from an EMBL/GenBank/DDBJ whole genome shotgun (WGS) entry which is preliminary data.</text>
</comment>
<evidence type="ECO:0000256" key="1">
    <source>
        <dbReference type="ARBA" id="ARBA00008891"/>
    </source>
</evidence>
<protein>
    <submittedName>
        <fullName evidence="5">Pectinesterase family protein</fullName>
    </submittedName>
</protein>
<gene>
    <name evidence="5" type="ORF">ACFODX_02555</name>
</gene>
<dbReference type="Gene3D" id="2.160.20.10">
    <property type="entry name" value="Single-stranded right-handed beta-helix, Pectin lyase-like"/>
    <property type="match status" value="1"/>
</dbReference>
<dbReference type="Proteomes" id="UP001595555">
    <property type="component" value="Unassembled WGS sequence"/>
</dbReference>
<keyword evidence="6" id="KW-1185">Reference proteome</keyword>
<keyword evidence="3" id="KW-0063">Aspartyl esterase</keyword>
<dbReference type="RefSeq" id="WP_378115744.1">
    <property type="nucleotide sequence ID" value="NZ_JBHRTF010000002.1"/>
</dbReference>
<evidence type="ECO:0000313" key="6">
    <source>
        <dbReference type="Proteomes" id="UP001595555"/>
    </source>
</evidence>
<dbReference type="EMBL" id="JBHRTF010000002">
    <property type="protein sequence ID" value="MFC3114420.1"/>
    <property type="molecule type" value="Genomic_DNA"/>
</dbReference>
<dbReference type="InterPro" id="IPR012334">
    <property type="entry name" value="Pectin_lyas_fold"/>
</dbReference>
<evidence type="ECO:0000259" key="4">
    <source>
        <dbReference type="Pfam" id="PF01095"/>
    </source>
</evidence>
<sequence length="378" mass="41210">MRLITIVSATLALLLSACELKQDTPGKDKPAAATLRQYDAIVDANTPGAYSSIQAALADAPENTAVRYRVLIKAGQYKEKVTITRPNLEIRGEGAAKTIIYFDAYAGNSRGYRADGWGTPGSATMSINSTDVHLAELTIENTFDYLTNDAKGDDDPTKAGDSQAVALLLDTGSDRVSLSKVTLNGYQDTLFVHGKRAYFYQSAISGNVDFIFGQGNAVFDQSTIISRPRNSSFNAGEIQSFITAPSTNIQREFGLTFLDCKLTYEAGVPEHSITLGRPWHPTTTFPDGRYADPNAIGKAVFIRTFMDKHIHPQGWSSMAGTAPDGTKSRIFTPEESRFFEYQSSGPGATINEQRPQLTDAQAAGYSLEKIFIDWQPAR</sequence>
<proteinExistence type="inferred from homology"/>
<dbReference type="SUPFAM" id="SSF51126">
    <property type="entry name" value="Pectin lyase-like"/>
    <property type="match status" value="1"/>
</dbReference>
<dbReference type="Pfam" id="PF01095">
    <property type="entry name" value="Pectinesterase"/>
    <property type="match status" value="1"/>
</dbReference>
<dbReference type="PANTHER" id="PTHR31321">
    <property type="entry name" value="ACYL-COA THIOESTER HYDROLASE YBHC-RELATED"/>
    <property type="match status" value="1"/>
</dbReference>
<dbReference type="PROSITE" id="PS51257">
    <property type="entry name" value="PROKAR_LIPOPROTEIN"/>
    <property type="match status" value="1"/>
</dbReference>
<organism evidence="5 6">
    <name type="scientific">Cellvibrio fontiphilus</name>
    <dbReference type="NCBI Taxonomy" id="1815559"/>
    <lineage>
        <taxon>Bacteria</taxon>
        <taxon>Pseudomonadati</taxon>
        <taxon>Pseudomonadota</taxon>
        <taxon>Gammaproteobacteria</taxon>
        <taxon>Cellvibrionales</taxon>
        <taxon>Cellvibrionaceae</taxon>
        <taxon>Cellvibrio</taxon>
    </lineage>
</organism>
<feature type="domain" description="Pectinesterase catalytic" evidence="4">
    <location>
        <begin position="39"/>
        <end position="351"/>
    </location>
</feature>
<evidence type="ECO:0000256" key="2">
    <source>
        <dbReference type="ARBA" id="ARBA00022801"/>
    </source>
</evidence>
<reference evidence="6" key="1">
    <citation type="journal article" date="2019" name="Int. J. Syst. Evol. Microbiol.">
        <title>The Global Catalogue of Microorganisms (GCM) 10K type strain sequencing project: providing services to taxonomists for standard genome sequencing and annotation.</title>
        <authorList>
            <consortium name="The Broad Institute Genomics Platform"/>
            <consortium name="The Broad Institute Genome Sequencing Center for Infectious Disease"/>
            <person name="Wu L."/>
            <person name="Ma J."/>
        </authorList>
    </citation>
    <scope>NUCLEOTIDE SEQUENCE [LARGE SCALE GENOMIC DNA]</scope>
    <source>
        <strain evidence="6">KCTC 52237</strain>
    </source>
</reference>
<evidence type="ECO:0000313" key="5">
    <source>
        <dbReference type="EMBL" id="MFC3114420.1"/>
    </source>
</evidence>
<dbReference type="InterPro" id="IPR000070">
    <property type="entry name" value="Pectinesterase_cat"/>
</dbReference>
<name>A0ABV7FA34_9GAMM</name>
<comment type="similarity">
    <text evidence="1">Belongs to the pectinesterase family.</text>
</comment>
<dbReference type="PANTHER" id="PTHR31321:SF57">
    <property type="entry name" value="PECTINESTERASE 53-RELATED"/>
    <property type="match status" value="1"/>
</dbReference>
<accession>A0ABV7FA34</accession>
<keyword evidence="2" id="KW-0378">Hydrolase</keyword>
<dbReference type="InterPro" id="IPR011050">
    <property type="entry name" value="Pectin_lyase_fold/virulence"/>
</dbReference>
<evidence type="ECO:0000256" key="3">
    <source>
        <dbReference type="ARBA" id="ARBA00023085"/>
    </source>
</evidence>